<dbReference type="PANTHER" id="PTHR43673:SF10">
    <property type="entry name" value="NADH DEHYDROGENASE_NAD(P)H NITROREDUCTASE XCC3605-RELATED"/>
    <property type="match status" value="1"/>
</dbReference>
<accession>A0AAJ1WUA4</accession>
<dbReference type="InterPro" id="IPR000415">
    <property type="entry name" value="Nitroreductase-like"/>
</dbReference>
<organism evidence="4 5">
    <name type="scientific">Croceifilum oryzae</name>
    <dbReference type="NCBI Taxonomy" id="1553429"/>
    <lineage>
        <taxon>Bacteria</taxon>
        <taxon>Bacillati</taxon>
        <taxon>Bacillota</taxon>
        <taxon>Bacilli</taxon>
        <taxon>Bacillales</taxon>
        <taxon>Thermoactinomycetaceae</taxon>
        <taxon>Croceifilum</taxon>
    </lineage>
</organism>
<protein>
    <submittedName>
        <fullName evidence="4">Nitroreductase</fullName>
    </submittedName>
</protein>
<gene>
    <name evidence="4" type="ORF">J2Z48_003078</name>
</gene>
<dbReference type="PANTHER" id="PTHR43673">
    <property type="entry name" value="NAD(P)H NITROREDUCTASE YDGI-RELATED"/>
    <property type="match status" value="1"/>
</dbReference>
<feature type="domain" description="Nitroreductase" evidence="3">
    <location>
        <begin position="18"/>
        <end position="195"/>
    </location>
</feature>
<dbReference type="Gene3D" id="3.40.109.10">
    <property type="entry name" value="NADH Oxidase"/>
    <property type="match status" value="1"/>
</dbReference>
<keyword evidence="2" id="KW-0560">Oxidoreductase</keyword>
<keyword evidence="5" id="KW-1185">Reference proteome</keyword>
<dbReference type="RefSeq" id="WP_370872937.1">
    <property type="nucleotide sequence ID" value="NZ_JAUSUV010000020.1"/>
</dbReference>
<dbReference type="GO" id="GO:0016491">
    <property type="term" value="F:oxidoreductase activity"/>
    <property type="evidence" value="ECO:0007669"/>
    <property type="project" value="UniProtKB-KW"/>
</dbReference>
<evidence type="ECO:0000313" key="5">
    <source>
        <dbReference type="Proteomes" id="UP001238450"/>
    </source>
</evidence>
<sequence>MITAPIKQQTNDFKEILVGRRSIRTYDSSVRITKEEMAEILTEATLAPSSVNMQPWRFLVIESDEAKATLAPLARFNQAQVETSSAMIAVFGDLNNFEYGEEIYSKAVELGYMPSEVKEGQMSRLTAHFSTLDPQVNRETVLIDGGLAAMQFMLVARAHGYDTCPIGGFEKDKIAEAFGLDKDRYVPVMLISIGKAADSGYKSVRLPVTKIAQWK</sequence>
<dbReference type="InterPro" id="IPR029479">
    <property type="entry name" value="Nitroreductase"/>
</dbReference>
<dbReference type="Proteomes" id="UP001238450">
    <property type="component" value="Unassembled WGS sequence"/>
</dbReference>
<dbReference type="SUPFAM" id="SSF55469">
    <property type="entry name" value="FMN-dependent nitroreductase-like"/>
    <property type="match status" value="1"/>
</dbReference>
<dbReference type="CDD" id="cd02137">
    <property type="entry name" value="MhqN-like"/>
    <property type="match status" value="1"/>
</dbReference>
<evidence type="ECO:0000256" key="2">
    <source>
        <dbReference type="ARBA" id="ARBA00023002"/>
    </source>
</evidence>
<comment type="caution">
    <text evidence="4">The sequence shown here is derived from an EMBL/GenBank/DDBJ whole genome shotgun (WGS) entry which is preliminary data.</text>
</comment>
<proteinExistence type="inferred from homology"/>
<reference evidence="4 5" key="1">
    <citation type="submission" date="2023-07" db="EMBL/GenBank/DDBJ databases">
        <title>Genomic Encyclopedia of Type Strains, Phase IV (KMG-IV): sequencing the most valuable type-strain genomes for metagenomic binning, comparative biology and taxonomic classification.</title>
        <authorList>
            <person name="Goeker M."/>
        </authorList>
    </citation>
    <scope>NUCLEOTIDE SEQUENCE [LARGE SCALE GENOMIC DNA]</scope>
    <source>
        <strain evidence="4 5">DSM 46876</strain>
    </source>
</reference>
<dbReference type="Pfam" id="PF00881">
    <property type="entry name" value="Nitroreductase"/>
    <property type="match status" value="1"/>
</dbReference>
<evidence type="ECO:0000259" key="3">
    <source>
        <dbReference type="Pfam" id="PF00881"/>
    </source>
</evidence>
<dbReference type="AlphaFoldDB" id="A0AAJ1WUA4"/>
<evidence type="ECO:0000313" key="4">
    <source>
        <dbReference type="EMBL" id="MDQ0418873.1"/>
    </source>
</evidence>
<dbReference type="EMBL" id="JAUSUV010000020">
    <property type="protein sequence ID" value="MDQ0418873.1"/>
    <property type="molecule type" value="Genomic_DNA"/>
</dbReference>
<evidence type="ECO:0000256" key="1">
    <source>
        <dbReference type="ARBA" id="ARBA00007118"/>
    </source>
</evidence>
<name>A0AAJ1WUA4_9BACL</name>
<comment type="similarity">
    <text evidence="1">Belongs to the nitroreductase family.</text>
</comment>